<dbReference type="Pfam" id="PF02931">
    <property type="entry name" value="Neur_chan_LBD"/>
    <property type="match status" value="1"/>
</dbReference>
<dbReference type="Gene3D" id="1.20.58.390">
    <property type="entry name" value="Neurotransmitter-gated ion-channel transmembrane domain"/>
    <property type="match status" value="1"/>
</dbReference>
<evidence type="ECO:0000259" key="7">
    <source>
        <dbReference type="Pfam" id="PF02931"/>
    </source>
</evidence>
<dbReference type="STRING" id="42156.A0A3P6TME1"/>
<keyword evidence="4" id="KW-0472">Membrane</keyword>
<comment type="subcellular location">
    <subcellularLocation>
        <location evidence="1">Membrane</location>
        <topology evidence="1">Multi-pass membrane protein</topology>
    </subcellularLocation>
</comment>
<keyword evidence="3" id="KW-1133">Transmembrane helix</keyword>
<dbReference type="Gene3D" id="2.70.170.10">
    <property type="entry name" value="Neurotransmitter-gated ion-channel ligand-binding domain"/>
    <property type="match status" value="1"/>
</dbReference>
<dbReference type="InterPro" id="IPR006201">
    <property type="entry name" value="Neur_channel"/>
</dbReference>
<dbReference type="InterPro" id="IPR038050">
    <property type="entry name" value="Neuro_actylchol_rec"/>
</dbReference>
<reference evidence="8 9" key="1">
    <citation type="submission" date="2018-08" db="EMBL/GenBank/DDBJ databases">
        <authorList>
            <person name="Laetsch R D."/>
            <person name="Stevens L."/>
            <person name="Kumar S."/>
            <person name="Blaxter L. M."/>
        </authorList>
    </citation>
    <scope>NUCLEOTIDE SEQUENCE [LARGE SCALE GENOMIC DNA]</scope>
</reference>
<feature type="region of interest" description="Disordered" evidence="5">
    <location>
        <begin position="160"/>
        <end position="196"/>
    </location>
</feature>
<dbReference type="PROSITE" id="PS00236">
    <property type="entry name" value="NEUROTR_ION_CHANNEL"/>
    <property type="match status" value="1"/>
</dbReference>
<evidence type="ECO:0000256" key="4">
    <source>
        <dbReference type="ARBA" id="ARBA00023136"/>
    </source>
</evidence>
<dbReference type="OMA" id="KYPHDNQ"/>
<dbReference type="Proteomes" id="UP000277928">
    <property type="component" value="Unassembled WGS sequence"/>
</dbReference>
<evidence type="ECO:0000256" key="2">
    <source>
        <dbReference type="ARBA" id="ARBA00022692"/>
    </source>
</evidence>
<accession>A0A3P6TME1</accession>
<dbReference type="GO" id="GO:0005230">
    <property type="term" value="F:extracellular ligand-gated monoatomic ion channel activity"/>
    <property type="evidence" value="ECO:0007669"/>
    <property type="project" value="InterPro"/>
</dbReference>
<dbReference type="SUPFAM" id="SSF90112">
    <property type="entry name" value="Neurotransmitter-gated ion-channel transmembrane pore"/>
    <property type="match status" value="1"/>
</dbReference>
<dbReference type="InterPro" id="IPR036734">
    <property type="entry name" value="Neur_chan_lig-bd_sf"/>
</dbReference>
<feature type="chain" id="PRO_5018266938" description="Neurotransmitter-gated ion-channel ligand-binding domain-containing protein" evidence="6">
    <location>
        <begin position="27"/>
        <end position="555"/>
    </location>
</feature>
<evidence type="ECO:0000256" key="5">
    <source>
        <dbReference type="SAM" id="MobiDB-lite"/>
    </source>
</evidence>
<dbReference type="InterPro" id="IPR036719">
    <property type="entry name" value="Neuro-gated_channel_TM_sf"/>
</dbReference>
<protein>
    <recommendedName>
        <fullName evidence="7">Neurotransmitter-gated ion-channel ligand-binding domain-containing protein</fullName>
    </recommendedName>
</protein>
<dbReference type="InterPro" id="IPR006202">
    <property type="entry name" value="Neur_chan_lig-bd"/>
</dbReference>
<evidence type="ECO:0000256" key="6">
    <source>
        <dbReference type="SAM" id="SignalP"/>
    </source>
</evidence>
<evidence type="ECO:0000256" key="1">
    <source>
        <dbReference type="ARBA" id="ARBA00004141"/>
    </source>
</evidence>
<dbReference type="PANTHER" id="PTHR18945">
    <property type="entry name" value="NEUROTRANSMITTER GATED ION CHANNEL"/>
    <property type="match status" value="1"/>
</dbReference>
<dbReference type="AlphaFoldDB" id="A0A3P6TME1"/>
<name>A0A3P6TME1_LITSI</name>
<proteinExistence type="predicted"/>
<dbReference type="EMBL" id="UYRX01000001">
    <property type="protein sequence ID" value="VDK67168.1"/>
    <property type="molecule type" value="Genomic_DNA"/>
</dbReference>
<keyword evidence="2" id="KW-0812">Transmembrane</keyword>
<organism evidence="8 9">
    <name type="scientific">Litomosoides sigmodontis</name>
    <name type="common">Filarial nematode worm</name>
    <dbReference type="NCBI Taxonomy" id="42156"/>
    <lineage>
        <taxon>Eukaryota</taxon>
        <taxon>Metazoa</taxon>
        <taxon>Ecdysozoa</taxon>
        <taxon>Nematoda</taxon>
        <taxon>Chromadorea</taxon>
        <taxon>Rhabditida</taxon>
        <taxon>Spirurina</taxon>
        <taxon>Spiruromorpha</taxon>
        <taxon>Filarioidea</taxon>
        <taxon>Onchocercidae</taxon>
        <taxon>Litomosoides</taxon>
    </lineage>
</organism>
<feature type="signal peptide" evidence="6">
    <location>
        <begin position="1"/>
        <end position="26"/>
    </location>
</feature>
<evidence type="ECO:0000256" key="3">
    <source>
        <dbReference type="ARBA" id="ARBA00022989"/>
    </source>
</evidence>
<dbReference type="OrthoDB" id="442503at2759"/>
<gene>
    <name evidence="8" type="ORF">NLS_LOCUS69</name>
</gene>
<feature type="compositionally biased region" description="Basic and acidic residues" evidence="5">
    <location>
        <begin position="187"/>
        <end position="196"/>
    </location>
</feature>
<dbReference type="GO" id="GO:0016020">
    <property type="term" value="C:membrane"/>
    <property type="evidence" value="ECO:0007669"/>
    <property type="project" value="UniProtKB-SubCell"/>
</dbReference>
<dbReference type="InterPro" id="IPR018000">
    <property type="entry name" value="Neurotransmitter_ion_chnl_CS"/>
</dbReference>
<evidence type="ECO:0000313" key="8">
    <source>
        <dbReference type="EMBL" id="VDK67168.1"/>
    </source>
</evidence>
<sequence>MNLKSFFAFAVCIIVEVLLSHTSVAAERTLTSELWINTTYQAEDVGIRCEKLPQCDAWNSWWKVQAGNVTPTVETIDLLLTRKAQIALNSTQQLAKFGLPKYLLAKYKIVHINFKKVCGNYSRYLLINSVSTALEHSINLTEICNNYEAKKKFLGVDDSGSVSSDFSANTEKSRNSDQLKLGRMKRRDGLRNDGSQRLERSVSRGIRVINPRAEITYQISASIEQLPSMITVRDQKLADSYKLGDMTSIFEFHKGLKIDIERICAPQRFNAANKSKATKILESSNAMVSNDEKDYDMDMWLRMAWRDQRLAHQFDRPILVNDENTLKKIWRPAPFFQNAKEARYHRMTTLNFWSIYLKPSCKLILCKYPHDNQVCSLKIVATSGQSSIRYIWFPRLSDAIRMNKRMEEELYVDNYYKTYCNGVRKTGNFSCLEASCRLKRSLGHHMTRTYIPTAICVVFSWISVWLPEEFVTGRIFGSLTLFLTLSAESYRSLVWLYRKFRLYNNARGINRHLTRIQIPAIAEESGVTRERHVSISDDVSDVEVESLSLYRPSHR</sequence>
<dbReference type="SUPFAM" id="SSF63712">
    <property type="entry name" value="Nicotinic receptor ligand binding domain-like"/>
    <property type="match status" value="1"/>
</dbReference>
<feature type="domain" description="Neurotransmitter-gated ion-channel ligand-binding" evidence="7">
    <location>
        <begin position="287"/>
        <end position="395"/>
    </location>
</feature>
<keyword evidence="9" id="KW-1185">Reference proteome</keyword>
<evidence type="ECO:0000313" key="9">
    <source>
        <dbReference type="Proteomes" id="UP000277928"/>
    </source>
</evidence>
<keyword evidence="6" id="KW-0732">Signal</keyword>
<dbReference type="GO" id="GO:0004888">
    <property type="term" value="F:transmembrane signaling receptor activity"/>
    <property type="evidence" value="ECO:0007669"/>
    <property type="project" value="InterPro"/>
</dbReference>